<feature type="domain" description="C-methyltransferase" evidence="2">
    <location>
        <begin position="250"/>
        <end position="408"/>
    </location>
</feature>
<comment type="caution">
    <text evidence="3">The sequence shown here is derived from an EMBL/GenBank/DDBJ whole genome shotgun (WGS) entry which is preliminary data.</text>
</comment>
<dbReference type="EMBL" id="JACEON010000012">
    <property type="protein sequence ID" value="MBA4612652.1"/>
    <property type="molecule type" value="Genomic_DNA"/>
</dbReference>
<evidence type="ECO:0000259" key="1">
    <source>
        <dbReference type="Pfam" id="PF08421"/>
    </source>
</evidence>
<reference evidence="3 4" key="1">
    <citation type="submission" date="2020-07" db="EMBL/GenBank/DDBJ databases">
        <authorList>
            <person name="Li M."/>
        </authorList>
    </citation>
    <scope>NUCLEOTIDE SEQUENCE [LARGE SCALE GENOMIC DNA]</scope>
    <source>
        <strain evidence="3 4">DSM 23284</strain>
    </source>
</reference>
<keyword evidence="3" id="KW-0808">Transferase</keyword>
<dbReference type="PANTHER" id="PTHR43861:SF5">
    <property type="entry name" value="BLL5978 PROTEIN"/>
    <property type="match status" value="1"/>
</dbReference>
<accession>A0A838XQV3</accession>
<dbReference type="GO" id="GO:0032259">
    <property type="term" value="P:methylation"/>
    <property type="evidence" value="ECO:0007669"/>
    <property type="project" value="UniProtKB-KW"/>
</dbReference>
<reference evidence="3 4" key="2">
    <citation type="submission" date="2020-08" db="EMBL/GenBank/DDBJ databases">
        <title>Stappia taiwanensis sp. nov., isolated from a coastal thermal spring.</title>
        <authorList>
            <person name="Kampfer P."/>
        </authorList>
    </citation>
    <scope>NUCLEOTIDE SEQUENCE [LARGE SCALE GENOMIC DNA]</scope>
    <source>
        <strain evidence="3 4">DSM 23284</strain>
    </source>
</reference>
<dbReference type="Pfam" id="PF08484">
    <property type="entry name" value="Methyltransf_14"/>
    <property type="match status" value="1"/>
</dbReference>
<name>A0A838XQV3_9HYPH</name>
<dbReference type="InterPro" id="IPR038576">
    <property type="entry name" value="Methyltransf_Zn-bd_dom_put_sf"/>
</dbReference>
<dbReference type="RefSeq" id="WP_181760840.1">
    <property type="nucleotide sequence ID" value="NZ_BMCR01000003.1"/>
</dbReference>
<dbReference type="Gene3D" id="6.20.50.110">
    <property type="entry name" value="Methyltransferase, zinc-binding domain"/>
    <property type="match status" value="1"/>
</dbReference>
<evidence type="ECO:0000313" key="3">
    <source>
        <dbReference type="EMBL" id="MBA4612652.1"/>
    </source>
</evidence>
<feature type="domain" description="Methyltransferase putative zinc binding" evidence="1">
    <location>
        <begin position="8"/>
        <end position="70"/>
    </location>
</feature>
<dbReference type="InterPro" id="IPR013691">
    <property type="entry name" value="MeTrfase_14"/>
</dbReference>
<dbReference type="Pfam" id="PF08421">
    <property type="entry name" value="Methyltransf_13"/>
    <property type="match status" value="1"/>
</dbReference>
<dbReference type="Pfam" id="PF13489">
    <property type="entry name" value="Methyltransf_23"/>
    <property type="match status" value="1"/>
</dbReference>
<dbReference type="GO" id="GO:0008168">
    <property type="term" value="F:methyltransferase activity"/>
    <property type="evidence" value="ECO:0007669"/>
    <property type="project" value="UniProtKB-KW"/>
</dbReference>
<dbReference type="SUPFAM" id="SSF53335">
    <property type="entry name" value="S-adenosyl-L-methionine-dependent methyltransferases"/>
    <property type="match status" value="1"/>
</dbReference>
<evidence type="ECO:0000313" key="4">
    <source>
        <dbReference type="Proteomes" id="UP000559404"/>
    </source>
</evidence>
<dbReference type="Gene3D" id="3.40.50.150">
    <property type="entry name" value="Vaccinia Virus protein VP39"/>
    <property type="match status" value="1"/>
</dbReference>
<dbReference type="PANTHER" id="PTHR43861">
    <property type="entry name" value="TRANS-ACONITATE 2-METHYLTRANSFERASE-RELATED"/>
    <property type="match status" value="1"/>
</dbReference>
<dbReference type="Gene3D" id="3.40.50.720">
    <property type="entry name" value="NAD(P)-binding Rossmann-like Domain"/>
    <property type="match status" value="1"/>
</dbReference>
<dbReference type="InterPro" id="IPR029063">
    <property type="entry name" value="SAM-dependent_MTases_sf"/>
</dbReference>
<proteinExistence type="predicted"/>
<sequence>MTAKTPACRFCGAPLDTLFADLGETPLSNSYVTEADVAAGRDTAHPLVVRVCGSCFLVQADEVVRHADIFDADYTYFSSYSDSWVAHAGRYAEAMRARFDLGPSSRVIEVASNDGYLLQHFKAAGVPVLGVEPTASTANAAIAKGIDTRIEYFGKAFGQKLAAEGIRADLTAANNVLAHVPDILDFACGFTEVLTPEGVATFEFPHLLNLINLVQFDTIYHEHFSYLSLLAVERVFDKAGLRVFDAEELPTHGGSLRVFACRKAAGHAELPGVEAIRAAEKAAGLDTLAGYAGFPEKIRACCDSFRAFLDTARAEGRTVAAYGAAAKGNTFLNVCGVTAEEITMVADRSHAKQGKLLPGSHVPIVDPAELIASRPDYVVILPWNLADEIRAQLGELEQGGTRFVTAVPETRIL</sequence>
<organism evidence="3 4">
    <name type="scientific">Stappia taiwanensis</name>
    <dbReference type="NCBI Taxonomy" id="992267"/>
    <lineage>
        <taxon>Bacteria</taxon>
        <taxon>Pseudomonadati</taxon>
        <taxon>Pseudomonadota</taxon>
        <taxon>Alphaproteobacteria</taxon>
        <taxon>Hyphomicrobiales</taxon>
        <taxon>Stappiaceae</taxon>
        <taxon>Stappia</taxon>
    </lineage>
</organism>
<evidence type="ECO:0000259" key="2">
    <source>
        <dbReference type="Pfam" id="PF08484"/>
    </source>
</evidence>
<dbReference type="Proteomes" id="UP000559404">
    <property type="component" value="Unassembled WGS sequence"/>
</dbReference>
<keyword evidence="3" id="KW-0489">Methyltransferase</keyword>
<gene>
    <name evidence="3" type="ORF">H1W37_13375</name>
</gene>
<dbReference type="InterPro" id="IPR013630">
    <property type="entry name" value="Methyltransf_Zn-bd_dom_put"/>
</dbReference>
<protein>
    <submittedName>
        <fullName evidence="3">Methyltransferase domain-containing protein</fullName>
    </submittedName>
</protein>
<dbReference type="AlphaFoldDB" id="A0A838XQV3"/>
<keyword evidence="4" id="KW-1185">Reference proteome</keyword>